<comment type="caution">
    <text evidence="1">The sequence shown here is derived from an EMBL/GenBank/DDBJ whole genome shotgun (WGS) entry which is preliminary data.</text>
</comment>
<evidence type="ECO:0000313" key="1">
    <source>
        <dbReference type="EMBL" id="KAI3787528.1"/>
    </source>
</evidence>
<dbReference type="EMBL" id="CM042030">
    <property type="protein sequence ID" value="KAI3787528.1"/>
    <property type="molecule type" value="Genomic_DNA"/>
</dbReference>
<dbReference type="Proteomes" id="UP001056120">
    <property type="component" value="Linkage Group LG13"/>
</dbReference>
<keyword evidence="2" id="KW-1185">Reference proteome</keyword>
<organism evidence="1 2">
    <name type="scientific">Smallanthus sonchifolius</name>
    <dbReference type="NCBI Taxonomy" id="185202"/>
    <lineage>
        <taxon>Eukaryota</taxon>
        <taxon>Viridiplantae</taxon>
        <taxon>Streptophyta</taxon>
        <taxon>Embryophyta</taxon>
        <taxon>Tracheophyta</taxon>
        <taxon>Spermatophyta</taxon>
        <taxon>Magnoliopsida</taxon>
        <taxon>eudicotyledons</taxon>
        <taxon>Gunneridae</taxon>
        <taxon>Pentapetalae</taxon>
        <taxon>asterids</taxon>
        <taxon>campanulids</taxon>
        <taxon>Asterales</taxon>
        <taxon>Asteraceae</taxon>
        <taxon>Asteroideae</taxon>
        <taxon>Heliantheae alliance</taxon>
        <taxon>Millerieae</taxon>
        <taxon>Smallanthus</taxon>
    </lineage>
</organism>
<gene>
    <name evidence="1" type="ORF">L1987_42063</name>
</gene>
<protein>
    <submittedName>
        <fullName evidence="1">Uncharacterized protein</fullName>
    </submittedName>
</protein>
<evidence type="ECO:0000313" key="2">
    <source>
        <dbReference type="Proteomes" id="UP001056120"/>
    </source>
</evidence>
<reference evidence="1 2" key="2">
    <citation type="journal article" date="2022" name="Mol. Ecol. Resour.">
        <title>The genomes of chicory, endive, great burdock and yacon provide insights into Asteraceae paleo-polyploidization history and plant inulin production.</title>
        <authorList>
            <person name="Fan W."/>
            <person name="Wang S."/>
            <person name="Wang H."/>
            <person name="Wang A."/>
            <person name="Jiang F."/>
            <person name="Liu H."/>
            <person name="Zhao H."/>
            <person name="Xu D."/>
            <person name="Zhang Y."/>
        </authorList>
    </citation>
    <scope>NUCLEOTIDE SEQUENCE [LARGE SCALE GENOMIC DNA]</scope>
    <source>
        <strain evidence="2">cv. Yunnan</strain>
        <tissue evidence="1">Leaves</tissue>
    </source>
</reference>
<sequence length="149" mass="16362">MPRKDTDTLWILILMALLSCLLSFMFVSVILRSKFQEPVPLDMEDAADGGCCRGVDGLELWGSVVMWGSDFKLSSPLECCEACKATCAGNDDFCLCDSWVFCSDPKGCGPKFGEVAFSSLTFLIKFSHFYSITSFIVNRCLAVSACCVE</sequence>
<proteinExistence type="predicted"/>
<reference evidence="2" key="1">
    <citation type="journal article" date="2022" name="Mol. Ecol. Resour.">
        <title>The genomes of chicory, endive, great burdock and yacon provide insights into Asteraceae palaeo-polyploidization history and plant inulin production.</title>
        <authorList>
            <person name="Fan W."/>
            <person name="Wang S."/>
            <person name="Wang H."/>
            <person name="Wang A."/>
            <person name="Jiang F."/>
            <person name="Liu H."/>
            <person name="Zhao H."/>
            <person name="Xu D."/>
            <person name="Zhang Y."/>
        </authorList>
    </citation>
    <scope>NUCLEOTIDE SEQUENCE [LARGE SCALE GENOMIC DNA]</scope>
    <source>
        <strain evidence="2">cv. Yunnan</strain>
    </source>
</reference>
<accession>A0ACB9GWH2</accession>
<name>A0ACB9GWH2_9ASTR</name>